<comment type="subcellular location">
    <subcellularLocation>
        <location evidence="1">Membrane</location>
        <topology evidence="1">Multi-pass membrane protein</topology>
    </subcellularLocation>
</comment>
<dbReference type="InterPro" id="IPR011701">
    <property type="entry name" value="MFS"/>
</dbReference>
<proteinExistence type="inferred from homology"/>
<organism evidence="4 5">
    <name type="scientific">Sungouiella intermedia</name>
    <dbReference type="NCBI Taxonomy" id="45354"/>
    <lineage>
        <taxon>Eukaryota</taxon>
        <taxon>Fungi</taxon>
        <taxon>Dikarya</taxon>
        <taxon>Ascomycota</taxon>
        <taxon>Saccharomycotina</taxon>
        <taxon>Pichiomycetes</taxon>
        <taxon>Metschnikowiaceae</taxon>
        <taxon>Sungouiella</taxon>
    </lineage>
</organism>
<feature type="transmembrane region" description="Helical" evidence="3">
    <location>
        <begin position="141"/>
        <end position="161"/>
    </location>
</feature>
<dbReference type="EMBL" id="LT635767">
    <property type="protein sequence ID" value="SGZ56129.1"/>
    <property type="molecule type" value="Genomic_DNA"/>
</dbReference>
<dbReference type="InterPro" id="IPR050327">
    <property type="entry name" value="Proton-linked_MCT"/>
</dbReference>
<comment type="similarity">
    <text evidence="2">Belongs to the major facilitator superfamily. Monocarboxylate porter (TC 2.A.1.13) family.</text>
</comment>
<gene>
    <name evidence="4" type="ORF">SAMEA4029009_CIC11G00000006070</name>
</gene>
<feature type="transmembrane region" description="Helical" evidence="3">
    <location>
        <begin position="111"/>
        <end position="129"/>
    </location>
</feature>
<keyword evidence="3" id="KW-0472">Membrane</keyword>
<feature type="transmembrane region" description="Helical" evidence="3">
    <location>
        <begin position="40"/>
        <end position="67"/>
    </location>
</feature>
<dbReference type="PANTHER" id="PTHR11360">
    <property type="entry name" value="MONOCARBOXYLATE TRANSPORTER"/>
    <property type="match status" value="1"/>
</dbReference>
<feature type="transmembrane region" description="Helical" evidence="3">
    <location>
        <begin position="328"/>
        <end position="349"/>
    </location>
</feature>
<feature type="transmembrane region" description="Helical" evidence="3">
    <location>
        <begin position="240"/>
        <end position="261"/>
    </location>
</feature>
<evidence type="ECO:0000313" key="5">
    <source>
        <dbReference type="Proteomes" id="UP000182259"/>
    </source>
</evidence>
<name>A0A1L0BXP9_9ASCO</name>
<dbReference type="Gene3D" id="1.20.1250.20">
    <property type="entry name" value="MFS general substrate transporter like domains"/>
    <property type="match status" value="2"/>
</dbReference>
<feature type="transmembrane region" description="Helical" evidence="3">
    <location>
        <begin position="361"/>
        <end position="386"/>
    </location>
</feature>
<feature type="transmembrane region" description="Helical" evidence="3">
    <location>
        <begin position="273"/>
        <end position="293"/>
    </location>
</feature>
<dbReference type="GO" id="GO:0016020">
    <property type="term" value="C:membrane"/>
    <property type="evidence" value="ECO:0007669"/>
    <property type="project" value="UniProtKB-SubCell"/>
</dbReference>
<protein>
    <submittedName>
        <fullName evidence="4">CIC11C00000006070</fullName>
    </submittedName>
</protein>
<accession>A0A1L0BXP9</accession>
<feature type="transmembrane region" description="Helical" evidence="3">
    <location>
        <begin position="398"/>
        <end position="420"/>
    </location>
</feature>
<dbReference type="Proteomes" id="UP000182259">
    <property type="component" value="Chromosome IV"/>
</dbReference>
<keyword evidence="3" id="KW-1133">Transmembrane helix</keyword>
<dbReference type="PANTHER" id="PTHR11360:SF315">
    <property type="entry name" value="TRANSPORTER MCH2-RELATED"/>
    <property type="match status" value="1"/>
</dbReference>
<reference evidence="4 5" key="1">
    <citation type="submission" date="2016-10" db="EMBL/GenBank/DDBJ databases">
        <authorList>
            <person name="de Groot N.N."/>
        </authorList>
    </citation>
    <scope>NUCLEOTIDE SEQUENCE [LARGE SCALE GENOMIC DNA]</scope>
    <source>
        <strain evidence="4 5">PYCC 4715</strain>
    </source>
</reference>
<feature type="transmembrane region" description="Helical" evidence="3">
    <location>
        <begin position="199"/>
        <end position="219"/>
    </location>
</feature>
<dbReference type="SUPFAM" id="SSF103473">
    <property type="entry name" value="MFS general substrate transporter"/>
    <property type="match status" value="1"/>
</dbReference>
<dbReference type="InterPro" id="IPR036259">
    <property type="entry name" value="MFS_trans_sf"/>
</dbReference>
<keyword evidence="3" id="KW-0812">Transmembrane</keyword>
<feature type="transmembrane region" description="Helical" evidence="3">
    <location>
        <begin position="79"/>
        <end position="99"/>
    </location>
</feature>
<sequence>METVRDIRVRNLGLPMTHEKKKPLETSVLYSEIPDGGYGWLIVFACFLLNFTAWGANSGFAIYLSYYLNNDTFAGADKYDYALIGGLTFGVGLVFAPAINYIQGRIGMRPTIILGNCFQFAALMMASFAKRLWQLYLTQGLLQSFGLAFIYLPTMTILPQWFKYKRSLASSIAAAGSGCGGLVFNLGMQKVLEAKSVFWALRVQSILCFCLTWISIFLLRSRIESKNSLYDSEIMRSVGFWVFCLYYIFCMLGYVIVLYGMANFTTSLGYTPYQGSIASAMVQVGNLVGRPIVGQLSDKFGVMNITICAYVLCGVFSIAMWIPARNFATVIVLCLILGSMMGSVFGSTPPILARLVGLRNVGVGVCMSWPFLGLAGLASPVIGIALKSGNHGFVDPDQYVNSSVFAGVAFFCCSASLLILRGYLIARADLDDTDADHGHLHLIVPVLEPFRRCFRPIKF</sequence>
<evidence type="ECO:0000256" key="1">
    <source>
        <dbReference type="ARBA" id="ARBA00004141"/>
    </source>
</evidence>
<evidence type="ECO:0000256" key="2">
    <source>
        <dbReference type="ARBA" id="ARBA00006727"/>
    </source>
</evidence>
<evidence type="ECO:0000313" key="4">
    <source>
        <dbReference type="EMBL" id="SGZ56129.1"/>
    </source>
</evidence>
<dbReference type="AlphaFoldDB" id="A0A1L0BXP9"/>
<feature type="transmembrane region" description="Helical" evidence="3">
    <location>
        <begin position="168"/>
        <end position="187"/>
    </location>
</feature>
<dbReference type="GO" id="GO:0022857">
    <property type="term" value="F:transmembrane transporter activity"/>
    <property type="evidence" value="ECO:0007669"/>
    <property type="project" value="InterPro"/>
</dbReference>
<evidence type="ECO:0000256" key="3">
    <source>
        <dbReference type="SAM" id="Phobius"/>
    </source>
</evidence>
<dbReference type="CDD" id="cd17352">
    <property type="entry name" value="MFS_MCT_SLC16"/>
    <property type="match status" value="1"/>
</dbReference>
<feature type="transmembrane region" description="Helical" evidence="3">
    <location>
        <begin position="300"/>
        <end position="322"/>
    </location>
</feature>
<dbReference type="Pfam" id="PF07690">
    <property type="entry name" value="MFS_1"/>
    <property type="match status" value="1"/>
</dbReference>